<keyword evidence="4" id="KW-1185">Reference proteome</keyword>
<evidence type="ECO:0000256" key="1">
    <source>
        <dbReference type="ARBA" id="ARBA00022723"/>
    </source>
</evidence>
<dbReference type="SUPFAM" id="SSF55008">
    <property type="entry name" value="HMA, heavy metal-associated domain"/>
    <property type="match status" value="1"/>
</dbReference>
<keyword evidence="1" id="KW-0479">Metal-binding</keyword>
<dbReference type="PROSITE" id="PS01047">
    <property type="entry name" value="HMA_1"/>
    <property type="match status" value="1"/>
</dbReference>
<organism evidence="3 4">
    <name type="scientific">Cohaesibacter celericrescens</name>
    <dbReference type="NCBI Taxonomy" id="2067669"/>
    <lineage>
        <taxon>Bacteria</taxon>
        <taxon>Pseudomonadati</taxon>
        <taxon>Pseudomonadota</taxon>
        <taxon>Alphaproteobacteria</taxon>
        <taxon>Hyphomicrobiales</taxon>
        <taxon>Cohaesibacteraceae</taxon>
    </lineage>
</organism>
<dbReference type="RefSeq" id="WP_101535938.1">
    <property type="nucleotide sequence ID" value="NZ_PKUQ01000055.1"/>
</dbReference>
<evidence type="ECO:0000313" key="3">
    <source>
        <dbReference type="EMBL" id="PLW75038.1"/>
    </source>
</evidence>
<dbReference type="Proteomes" id="UP000234881">
    <property type="component" value="Unassembled WGS sequence"/>
</dbReference>
<accession>A0A2N5XKS3</accession>
<proteinExistence type="predicted"/>
<dbReference type="Pfam" id="PF00403">
    <property type="entry name" value="HMA"/>
    <property type="match status" value="1"/>
</dbReference>
<dbReference type="InterPro" id="IPR036163">
    <property type="entry name" value="HMA_dom_sf"/>
</dbReference>
<protein>
    <submittedName>
        <fullName evidence="3">Copper chaperone</fullName>
    </submittedName>
</protein>
<gene>
    <name evidence="3" type="ORF">C0081_22325</name>
</gene>
<dbReference type="EMBL" id="PKUQ01000055">
    <property type="protein sequence ID" value="PLW75038.1"/>
    <property type="molecule type" value="Genomic_DNA"/>
</dbReference>
<comment type="caution">
    <text evidence="3">The sequence shown here is derived from an EMBL/GenBank/DDBJ whole genome shotgun (WGS) entry which is preliminary data.</text>
</comment>
<dbReference type="AlphaFoldDB" id="A0A2N5XKS3"/>
<sequence>MIKLNVQDMACGGCIKSIKEAIMAKDTTADVNADLETGAVEVTSSLSPDAIRDTIIEAGFPAQLA</sequence>
<dbReference type="CDD" id="cd00371">
    <property type="entry name" value="HMA"/>
    <property type="match status" value="1"/>
</dbReference>
<dbReference type="OrthoDB" id="9801832at2"/>
<evidence type="ECO:0000313" key="4">
    <source>
        <dbReference type="Proteomes" id="UP000234881"/>
    </source>
</evidence>
<dbReference type="InterPro" id="IPR017969">
    <property type="entry name" value="Heavy-metal-associated_CS"/>
</dbReference>
<reference evidence="3 4" key="1">
    <citation type="submission" date="2018-01" db="EMBL/GenBank/DDBJ databases">
        <title>The draft genome sequence of Cohaesibacter sp. H1304.</title>
        <authorList>
            <person name="Wang N.-N."/>
            <person name="Du Z.-J."/>
        </authorList>
    </citation>
    <scope>NUCLEOTIDE SEQUENCE [LARGE SCALE GENOMIC DNA]</scope>
    <source>
        <strain evidence="3 4">H1304</strain>
    </source>
</reference>
<name>A0A2N5XKS3_9HYPH</name>
<dbReference type="InterPro" id="IPR006121">
    <property type="entry name" value="HMA_dom"/>
</dbReference>
<evidence type="ECO:0000259" key="2">
    <source>
        <dbReference type="PROSITE" id="PS50846"/>
    </source>
</evidence>
<feature type="domain" description="HMA" evidence="2">
    <location>
        <begin position="1"/>
        <end position="63"/>
    </location>
</feature>
<dbReference type="GO" id="GO:0046872">
    <property type="term" value="F:metal ion binding"/>
    <property type="evidence" value="ECO:0007669"/>
    <property type="project" value="UniProtKB-KW"/>
</dbReference>
<dbReference type="PROSITE" id="PS50846">
    <property type="entry name" value="HMA_2"/>
    <property type="match status" value="1"/>
</dbReference>
<dbReference type="Gene3D" id="3.30.70.100">
    <property type="match status" value="1"/>
</dbReference>